<proteinExistence type="predicted"/>
<accession>A0A1F5WYT3</accession>
<name>A0A1F5WYT3_9BACT</name>
<comment type="caution">
    <text evidence="1">The sequence shown here is derived from an EMBL/GenBank/DDBJ whole genome shotgun (WGS) entry which is preliminary data.</text>
</comment>
<evidence type="ECO:0000313" key="2">
    <source>
        <dbReference type="Proteomes" id="UP000178114"/>
    </source>
</evidence>
<protein>
    <submittedName>
        <fullName evidence="1">Uncharacterized protein</fullName>
    </submittedName>
</protein>
<dbReference type="STRING" id="1798351.A2930_02445"/>
<gene>
    <name evidence="1" type="ORF">A2930_02445</name>
</gene>
<dbReference type="AlphaFoldDB" id="A0A1F5WYT3"/>
<dbReference type="EMBL" id="MFID01000029">
    <property type="protein sequence ID" value="OGF80763.1"/>
    <property type="molecule type" value="Genomic_DNA"/>
</dbReference>
<evidence type="ECO:0000313" key="1">
    <source>
        <dbReference type="EMBL" id="OGF80763.1"/>
    </source>
</evidence>
<reference evidence="1 2" key="1">
    <citation type="journal article" date="2016" name="Nat. Commun.">
        <title>Thousands of microbial genomes shed light on interconnected biogeochemical processes in an aquifer system.</title>
        <authorList>
            <person name="Anantharaman K."/>
            <person name="Brown C.T."/>
            <person name="Hug L.A."/>
            <person name="Sharon I."/>
            <person name="Castelle C.J."/>
            <person name="Probst A.J."/>
            <person name="Thomas B.C."/>
            <person name="Singh A."/>
            <person name="Wilkins M.J."/>
            <person name="Karaoz U."/>
            <person name="Brodie E.L."/>
            <person name="Williams K.H."/>
            <person name="Hubbard S.S."/>
            <person name="Banfield J.F."/>
        </authorList>
    </citation>
    <scope>NUCLEOTIDE SEQUENCE [LARGE SCALE GENOMIC DNA]</scope>
</reference>
<dbReference type="Proteomes" id="UP000178114">
    <property type="component" value="Unassembled WGS sequence"/>
</dbReference>
<sequence length="493" mass="51657">MKLPKIFLLVLGLSLILGSSWLLSVSSASSSDNLSGWAFSDMPDEKDSAIAGPGNTGKGAYWISFNSTNQGAGANYGVRVDPACTTNVCNISGYAWANPNDGTIENIGWISFNAADVGGCPSGQCQPTLDRTTGVVDGWAKALWADGDGWDGWIHLKGPTYGVTVSGCNWSGWAWGENVLGWIHFRSGSDYGVVGTDNACVGGPTISCSLPSQAGRTIIDFVPYSYLRASSPYSAGPFGVSISAGKYNITLVSYDHHLGPGGSGSQSQPDEKYFIKLLNSSGGLIASTNSSAEIPNDQDYVTTLVNSSFDVTQNIASIETWHTAYPFDPVLMASDPDFYASSLTPVCAAFDDLTPPPVCISGDTRPCTAIVLTQSCPGTEACISNNWSGVCDDIPADGCPVIQICNNGIREGTEICDDPAGNGACPLNCNSTCTAFNSCPICGDGVVNQSSEECDTTDLSGETCISLGYSRGTLSCTSSCKFDRKECLSITEI</sequence>
<organism evidence="1 2">
    <name type="scientific">Candidatus Giovannonibacteria bacterium RIFCSPLOWO2_01_FULL_45_34</name>
    <dbReference type="NCBI Taxonomy" id="1798351"/>
    <lineage>
        <taxon>Bacteria</taxon>
        <taxon>Candidatus Giovannoniibacteriota</taxon>
    </lineage>
</organism>